<dbReference type="RefSeq" id="WP_212978792.1">
    <property type="nucleotide sequence ID" value="NZ_AP025343.1"/>
</dbReference>
<evidence type="ECO:0000313" key="3">
    <source>
        <dbReference type="Proteomes" id="UP000682811"/>
    </source>
</evidence>
<keyword evidence="1" id="KW-0812">Transmembrane</keyword>
<feature type="transmembrane region" description="Helical" evidence="1">
    <location>
        <begin position="52"/>
        <end position="72"/>
    </location>
</feature>
<organism evidence="2 3">
    <name type="scientific">Paenibacillus azoreducens</name>
    <dbReference type="NCBI Taxonomy" id="116718"/>
    <lineage>
        <taxon>Bacteria</taxon>
        <taxon>Bacillati</taxon>
        <taxon>Bacillota</taxon>
        <taxon>Bacilli</taxon>
        <taxon>Bacillales</taxon>
        <taxon>Paenibacillaceae</taxon>
        <taxon>Paenibacillus</taxon>
    </lineage>
</organism>
<keyword evidence="1" id="KW-1133">Transmembrane helix</keyword>
<comment type="caution">
    <text evidence="2">The sequence shown here is derived from an EMBL/GenBank/DDBJ whole genome shotgun (WGS) entry which is preliminary data.</text>
</comment>
<keyword evidence="3" id="KW-1185">Reference proteome</keyword>
<dbReference type="Proteomes" id="UP000682811">
    <property type="component" value="Unassembled WGS sequence"/>
</dbReference>
<sequence>MFEFNDNKELERELKAAMDQLEAPDTLKAFAKNIAVHTNGGKSKTIRPRKKIITGLAAGCAASLLLIFTAQVSPAFAGFVHSIPGFSVASDWLDSLRGRDGVQNAGDHDYRPFEPVTQKFGNTTLSLADVYLTGDKLMYKAFIQSEDIKRQLIQNPDGSPGFNTRTGKNYIVQNLDVPALSGGLSENIIYDEETHEPILVLSNKMQLNPEEVKAFLNGNPDKLRFAVGVIEAGSNKVANEYKMEVPFDKTRLMKDRIVPVHQPVKLAGRPEFPAVTVEKLKITPVNTYIDLSFDHSDAYDLGFDPADYLERHSITLIDDHGKAYPMEGFKLENDGTGSGQVELAFTSSPYFDKSVRNLQFYMDNVEITDREDESFMLELHEQLPKTIQYKDASFILTDAHYENGLLKIKVKQNPEDRMKLRFSIPSFQAEISQEERGKYDAENADQRKEVLVPEDGKSEYDLSIMAPKQETYRIHVRMEDHKVKVGREFKFDLP</sequence>
<protein>
    <recommendedName>
        <fullName evidence="4">DUF4179 domain-containing protein</fullName>
    </recommendedName>
</protein>
<evidence type="ECO:0000256" key="1">
    <source>
        <dbReference type="SAM" id="Phobius"/>
    </source>
</evidence>
<accession>A0A919YG44</accession>
<dbReference type="EMBL" id="BORT01000011">
    <property type="protein sequence ID" value="GIO48075.1"/>
    <property type="molecule type" value="Genomic_DNA"/>
</dbReference>
<evidence type="ECO:0000313" key="2">
    <source>
        <dbReference type="EMBL" id="GIO48075.1"/>
    </source>
</evidence>
<name>A0A919YG44_9BACL</name>
<reference evidence="2 3" key="1">
    <citation type="submission" date="2021-03" db="EMBL/GenBank/DDBJ databases">
        <title>Antimicrobial resistance genes in bacteria isolated from Japanese honey, and their potential for conferring macrolide and lincosamide resistance in the American foulbrood pathogen Paenibacillus larvae.</title>
        <authorList>
            <person name="Okamoto M."/>
            <person name="Kumagai M."/>
            <person name="Kanamori H."/>
            <person name="Takamatsu D."/>
        </authorList>
    </citation>
    <scope>NUCLEOTIDE SEQUENCE [LARGE SCALE GENOMIC DNA]</scope>
    <source>
        <strain evidence="2 3">J34TS1</strain>
    </source>
</reference>
<dbReference type="AlphaFoldDB" id="A0A919YG44"/>
<evidence type="ECO:0008006" key="4">
    <source>
        <dbReference type="Google" id="ProtNLM"/>
    </source>
</evidence>
<keyword evidence="1" id="KW-0472">Membrane</keyword>
<proteinExistence type="predicted"/>
<gene>
    <name evidence="2" type="ORF">J34TS1_28400</name>
</gene>